<evidence type="ECO:0000256" key="1">
    <source>
        <dbReference type="SAM" id="Coils"/>
    </source>
</evidence>
<proteinExistence type="predicted"/>
<comment type="caution">
    <text evidence="2">The sequence shown here is derived from an EMBL/GenBank/DDBJ whole genome shotgun (WGS) entry which is preliminary data.</text>
</comment>
<name>A0A5D4KEX6_9BACI</name>
<keyword evidence="1" id="KW-0175">Coiled coil</keyword>
<dbReference type="Proteomes" id="UP000323317">
    <property type="component" value="Unassembled WGS sequence"/>
</dbReference>
<sequence>MKVNTAGSSNNAPESAEITSILKNENELLQKQNLKLMAELEELRAQNQLLQEHLEAVEETVDSPVSLNELVSVFQDFLPFDAKSFGEVNTAILDSNFAQQIFAIEDVESEHIGDFLEGILELDKAINGVEGEAPILQLEIIENDEEKA</sequence>
<dbReference type="AlphaFoldDB" id="A0A5D4KEX6"/>
<reference evidence="2 3" key="1">
    <citation type="submission" date="2019-08" db="EMBL/GenBank/DDBJ databases">
        <title>Bacillus genomes from the desert of Cuatro Cienegas, Coahuila.</title>
        <authorList>
            <person name="Olmedo-Alvarez G."/>
        </authorList>
    </citation>
    <scope>NUCLEOTIDE SEQUENCE [LARGE SCALE GENOMIC DNA]</scope>
    <source>
        <strain evidence="2 3">CH40_1T</strain>
    </source>
</reference>
<protein>
    <submittedName>
        <fullName evidence="2">Uncharacterized protein</fullName>
    </submittedName>
</protein>
<accession>A0A5D4KEX6</accession>
<feature type="coiled-coil region" evidence="1">
    <location>
        <begin position="22"/>
        <end position="60"/>
    </location>
</feature>
<evidence type="ECO:0000313" key="2">
    <source>
        <dbReference type="EMBL" id="TYR75864.1"/>
    </source>
</evidence>
<gene>
    <name evidence="2" type="ORF">FZC79_09620</name>
</gene>
<evidence type="ECO:0000313" key="3">
    <source>
        <dbReference type="Proteomes" id="UP000323317"/>
    </source>
</evidence>
<dbReference type="RefSeq" id="WP_148946604.1">
    <property type="nucleotide sequence ID" value="NZ_VTEH01000005.1"/>
</dbReference>
<dbReference type="EMBL" id="VTEH01000005">
    <property type="protein sequence ID" value="TYR75864.1"/>
    <property type="molecule type" value="Genomic_DNA"/>
</dbReference>
<organism evidence="2 3">
    <name type="scientific">Rossellomorea vietnamensis</name>
    <dbReference type="NCBI Taxonomy" id="218284"/>
    <lineage>
        <taxon>Bacteria</taxon>
        <taxon>Bacillati</taxon>
        <taxon>Bacillota</taxon>
        <taxon>Bacilli</taxon>
        <taxon>Bacillales</taxon>
        <taxon>Bacillaceae</taxon>
        <taxon>Rossellomorea</taxon>
    </lineage>
</organism>